<dbReference type="SMART" id="SM00271">
    <property type="entry name" value="DnaJ"/>
    <property type="match status" value="1"/>
</dbReference>
<comment type="subunit">
    <text evidence="4">Interacts with HscA and stimulates its ATPase activity.</text>
</comment>
<evidence type="ECO:0000256" key="2">
    <source>
        <dbReference type="ARBA" id="ARBA00023186"/>
    </source>
</evidence>
<dbReference type="OrthoDB" id="287587at2"/>
<dbReference type="PATRIC" id="fig|505345.7.peg.565"/>
<evidence type="ECO:0000256" key="1">
    <source>
        <dbReference type="ARBA" id="ARBA00010476"/>
    </source>
</evidence>
<dbReference type="GO" id="GO:1990230">
    <property type="term" value="C:iron-sulfur cluster transfer complex"/>
    <property type="evidence" value="ECO:0007669"/>
    <property type="project" value="TreeGrafter"/>
</dbReference>
<dbReference type="InterPro" id="IPR036386">
    <property type="entry name" value="HscB_C_sf"/>
</dbReference>
<dbReference type="Gene3D" id="1.20.1280.20">
    <property type="entry name" value="HscB, C-terminal domain"/>
    <property type="match status" value="1"/>
</dbReference>
<evidence type="ECO:0000313" key="7">
    <source>
        <dbReference type="Proteomes" id="UP000243558"/>
    </source>
</evidence>
<keyword evidence="2 4" id="KW-0143">Chaperone</keyword>
<dbReference type="AlphaFoldDB" id="A0A1A7NUW7"/>
<dbReference type="SUPFAM" id="SSF46565">
    <property type="entry name" value="Chaperone J-domain"/>
    <property type="match status" value="1"/>
</dbReference>
<comment type="caution">
    <text evidence="6">The sequence shown here is derived from an EMBL/GenBank/DDBJ whole genome shotgun (WGS) entry which is preliminary data.</text>
</comment>
<dbReference type="GO" id="GO:0006457">
    <property type="term" value="P:protein folding"/>
    <property type="evidence" value="ECO:0007669"/>
    <property type="project" value="UniProtKB-UniRule"/>
</dbReference>
<evidence type="ECO:0000259" key="5">
    <source>
        <dbReference type="PROSITE" id="PS50076"/>
    </source>
</evidence>
<dbReference type="PANTHER" id="PTHR14021:SF15">
    <property type="entry name" value="IRON-SULFUR CLUSTER CO-CHAPERONE PROTEIN HSCB"/>
    <property type="match status" value="1"/>
</dbReference>
<name>A0A1A7NUW7_9PAST</name>
<dbReference type="InterPro" id="IPR036869">
    <property type="entry name" value="J_dom_sf"/>
</dbReference>
<evidence type="ECO:0000256" key="4">
    <source>
        <dbReference type="HAMAP-Rule" id="MF_00682"/>
    </source>
</evidence>
<comment type="function">
    <text evidence="3 4">Co-chaperone involved in the maturation of iron-sulfur cluster-containing proteins. Seems to help targeting proteins to be folded toward HscA.</text>
</comment>
<proteinExistence type="inferred from homology"/>
<dbReference type="PANTHER" id="PTHR14021">
    <property type="entry name" value="IRON-SULFUR CLUSTER CO-CHAPERONE PROTEIN HSCB"/>
    <property type="match status" value="1"/>
</dbReference>
<dbReference type="Pfam" id="PF00226">
    <property type="entry name" value="DnaJ"/>
    <property type="match status" value="1"/>
</dbReference>
<organism evidence="6 7">
    <name type="scientific">Gallibacterium genomosp. 3</name>
    <dbReference type="NCBI Taxonomy" id="505345"/>
    <lineage>
        <taxon>Bacteria</taxon>
        <taxon>Pseudomonadati</taxon>
        <taxon>Pseudomonadota</taxon>
        <taxon>Gammaproteobacteria</taxon>
        <taxon>Pasteurellales</taxon>
        <taxon>Pasteurellaceae</taxon>
        <taxon>Gallibacterium</taxon>
    </lineage>
</organism>
<dbReference type="EMBL" id="JTJM01000010">
    <property type="protein sequence ID" value="OBW93291.1"/>
    <property type="molecule type" value="Genomic_DNA"/>
</dbReference>
<dbReference type="InterPro" id="IPR004640">
    <property type="entry name" value="HscB"/>
</dbReference>
<dbReference type="Gene3D" id="1.10.287.110">
    <property type="entry name" value="DnaJ domain"/>
    <property type="match status" value="1"/>
</dbReference>
<sequence length="172" mass="20359">MFNPFELFALPVSFQLDLTQLSQQYLQLQKQLHPDNFSTATEQEQRLALQKSTQVNDAYQMLKDPILRAEAILRLALQKPVESENTTHDLEFLMQQMELREQLEQAEQQQDEVLLETLLAQAKESYQENLASLTDKIEQQDWVGTKQMIDRLKFIQKLQQEIERLEEKLFDF</sequence>
<dbReference type="PROSITE" id="PS50076">
    <property type="entry name" value="DNAJ_2"/>
    <property type="match status" value="1"/>
</dbReference>
<evidence type="ECO:0000256" key="3">
    <source>
        <dbReference type="ARBA" id="ARBA00025596"/>
    </source>
</evidence>
<dbReference type="Pfam" id="PF07743">
    <property type="entry name" value="HSCB_C"/>
    <property type="match status" value="1"/>
</dbReference>
<dbReference type="HAMAP" id="MF_00682">
    <property type="entry name" value="HscB"/>
    <property type="match status" value="1"/>
</dbReference>
<protein>
    <recommendedName>
        <fullName evidence="4">Co-chaperone protein HscB homolog</fullName>
    </recommendedName>
</protein>
<dbReference type="RefSeq" id="WP_065238866.1">
    <property type="nucleotide sequence ID" value="NZ_JTJM01000010.1"/>
</dbReference>
<evidence type="ECO:0000313" key="6">
    <source>
        <dbReference type="EMBL" id="OBW93291.1"/>
    </source>
</evidence>
<dbReference type="SUPFAM" id="SSF47144">
    <property type="entry name" value="HSC20 (HSCB), C-terminal oligomerisation domain"/>
    <property type="match status" value="1"/>
</dbReference>
<comment type="similarity">
    <text evidence="1 4">Belongs to the HscB family.</text>
</comment>
<accession>A0A1A7NUW7</accession>
<dbReference type="Proteomes" id="UP000243558">
    <property type="component" value="Unassembled WGS sequence"/>
</dbReference>
<dbReference type="NCBIfam" id="TIGR00714">
    <property type="entry name" value="hscB"/>
    <property type="match status" value="1"/>
</dbReference>
<gene>
    <name evidence="4 6" type="primary">hscB</name>
    <name evidence="6" type="ORF">QV01_02810</name>
</gene>
<reference evidence="6 7" key="1">
    <citation type="submission" date="2014-11" db="EMBL/GenBank/DDBJ databases">
        <title>Pan-genome of Gallibacterium spp.</title>
        <authorList>
            <person name="Kudirkiene E."/>
            <person name="Bojesen A.M."/>
        </authorList>
    </citation>
    <scope>NUCLEOTIDE SEQUENCE [LARGE SCALE GENOMIC DNA]</scope>
    <source>
        <strain evidence="6 7">F151</strain>
    </source>
</reference>
<dbReference type="GO" id="GO:0051259">
    <property type="term" value="P:protein complex oligomerization"/>
    <property type="evidence" value="ECO:0007669"/>
    <property type="project" value="InterPro"/>
</dbReference>
<keyword evidence="7" id="KW-1185">Reference proteome</keyword>
<dbReference type="GO" id="GO:0051087">
    <property type="term" value="F:protein-folding chaperone binding"/>
    <property type="evidence" value="ECO:0007669"/>
    <property type="project" value="InterPro"/>
</dbReference>
<dbReference type="GO" id="GO:0044571">
    <property type="term" value="P:[2Fe-2S] cluster assembly"/>
    <property type="evidence" value="ECO:0007669"/>
    <property type="project" value="InterPro"/>
</dbReference>
<dbReference type="InterPro" id="IPR009073">
    <property type="entry name" value="HscB_oligo_C"/>
</dbReference>
<dbReference type="GO" id="GO:0001671">
    <property type="term" value="F:ATPase activator activity"/>
    <property type="evidence" value="ECO:0007669"/>
    <property type="project" value="InterPro"/>
</dbReference>
<feature type="domain" description="J" evidence="5">
    <location>
        <begin position="3"/>
        <end position="67"/>
    </location>
</feature>
<dbReference type="InterPro" id="IPR001623">
    <property type="entry name" value="DnaJ_domain"/>
</dbReference>